<dbReference type="PROSITE" id="PS51475">
    <property type="entry name" value="PROTEASOME_ALPHA_2"/>
    <property type="match status" value="1"/>
</dbReference>
<dbReference type="Proteomes" id="UP000054524">
    <property type="component" value="Unassembled WGS sequence"/>
</dbReference>
<dbReference type="GO" id="GO:0019773">
    <property type="term" value="C:proteasome core complex, alpha-subunit complex"/>
    <property type="evidence" value="ECO:0007669"/>
    <property type="project" value="UniProtKB-UniRule"/>
</dbReference>
<gene>
    <name evidence="3" type="ORF">NESG_00466</name>
</gene>
<proteinExistence type="inferred from homology"/>
<evidence type="ECO:0000313" key="4">
    <source>
        <dbReference type="Proteomes" id="UP000054524"/>
    </source>
</evidence>
<dbReference type="InterPro" id="IPR001353">
    <property type="entry name" value="Proteasome_sua/b"/>
</dbReference>
<dbReference type="PANTHER" id="PTHR11599">
    <property type="entry name" value="PROTEASOME SUBUNIT ALPHA/BETA"/>
    <property type="match status" value="1"/>
</dbReference>
<dbReference type="RefSeq" id="XP_052905943.1">
    <property type="nucleotide sequence ID" value="XM_053048118.1"/>
</dbReference>
<dbReference type="InterPro" id="IPR029055">
    <property type="entry name" value="Ntn_hydrolases_N"/>
</dbReference>
<dbReference type="OrthoDB" id="431557at2759"/>
<name>A0A086J5H0_NEMA1</name>
<dbReference type="SUPFAM" id="SSF56235">
    <property type="entry name" value="N-terminal nucleophile aminohydrolases (Ntn hydrolases)"/>
    <property type="match status" value="1"/>
</dbReference>
<keyword evidence="1 2" id="KW-0647">Proteasome</keyword>
<comment type="caution">
    <text evidence="3">The sequence shown here is derived from an EMBL/GenBank/DDBJ whole genome shotgun (WGS) entry which is preliminary data.</text>
</comment>
<accession>A0A086J5H0</accession>
<dbReference type="InterPro" id="IPR023332">
    <property type="entry name" value="Proteasome_alpha-type"/>
</dbReference>
<dbReference type="GO" id="GO:0051603">
    <property type="term" value="P:proteolysis involved in protein catabolic process"/>
    <property type="evidence" value="ECO:0007669"/>
    <property type="project" value="InterPro"/>
</dbReference>
<organism evidence="3 4">
    <name type="scientific">Nematocida ausubeli (strain ATCC PRA-371 / ERTm2)</name>
    <name type="common">Nematode killer fungus</name>
    <dbReference type="NCBI Taxonomy" id="1913371"/>
    <lineage>
        <taxon>Eukaryota</taxon>
        <taxon>Fungi</taxon>
        <taxon>Fungi incertae sedis</taxon>
        <taxon>Microsporidia</taxon>
        <taxon>Nematocida</taxon>
    </lineage>
</organism>
<dbReference type="Gene3D" id="3.60.20.10">
    <property type="entry name" value="Glutamine Phosphoribosylpyrophosphate, subunit 1, domain 1"/>
    <property type="match status" value="1"/>
</dbReference>
<protein>
    <recommendedName>
        <fullName evidence="5">Proteasome alpha-type subunits domain-containing protein</fullName>
    </recommendedName>
</protein>
<dbReference type="AlphaFoldDB" id="A0A086J5H0"/>
<evidence type="ECO:0000313" key="3">
    <source>
        <dbReference type="EMBL" id="KFG27388.1"/>
    </source>
</evidence>
<dbReference type="Pfam" id="PF00227">
    <property type="entry name" value="Proteasome"/>
    <property type="match status" value="1"/>
</dbReference>
<evidence type="ECO:0008006" key="5">
    <source>
        <dbReference type="Google" id="ProtNLM"/>
    </source>
</evidence>
<dbReference type="HOGENOM" id="CLU_035750_4_2_1"/>
<evidence type="ECO:0000256" key="1">
    <source>
        <dbReference type="ARBA" id="ARBA00022942"/>
    </source>
</evidence>
<evidence type="ECO:0000256" key="2">
    <source>
        <dbReference type="PROSITE-ProRule" id="PRU00808"/>
    </source>
</evidence>
<dbReference type="InterPro" id="IPR050115">
    <property type="entry name" value="Proteasome_alpha"/>
</dbReference>
<keyword evidence="4" id="KW-1185">Reference proteome</keyword>
<reference evidence="3 4" key="1">
    <citation type="journal article" date="2014" name="Genome Announc.">
        <title>Genome Sequence of the Microsporidian Species Nematocida sp1 Strain ERTm6 (ATCC PRA-372).</title>
        <authorList>
            <person name="Bakowski M.A."/>
            <person name="Priest M."/>
            <person name="Young S."/>
            <person name="Cuomo C.A."/>
            <person name="Troemel E.R."/>
        </authorList>
    </citation>
    <scope>NUCLEOTIDE SEQUENCE [LARGE SCALE GENOMIC DNA]</scope>
    <source>
        <strain evidence="3 4">ERTm6</strain>
    </source>
</reference>
<sequence>MDSGRNVNAYGTDGRIHQLEYAMKAASLGTTTIGVKVDTGVVVVSEKKIVTGLQIPESVKKHHLVYEHCGFAFSGLSGDARTIISKARDNAINHKFIYNEKIPVEGVAQFLSSIALNFSSDNSANKIFSRPFGISILVPGYDAEPRLFSLDASGSYRDYKAKAIGSAAEAVTTELENTYNKEKSIEETICSTLLLLKSVMKDPINKYNCEVMVCRKEGVELLDTDRIEEYLNK</sequence>
<dbReference type="EMBL" id="AKIJ01000001">
    <property type="protein sequence ID" value="KFG27388.1"/>
    <property type="molecule type" value="Genomic_DNA"/>
</dbReference>
<comment type="similarity">
    <text evidence="2">Belongs to the peptidase T1A family.</text>
</comment>
<dbReference type="GeneID" id="77675439"/>